<dbReference type="EMBL" id="REGN01009046">
    <property type="protein sequence ID" value="RNA02110.1"/>
    <property type="molecule type" value="Genomic_DNA"/>
</dbReference>
<feature type="chain" id="PRO_5018275581" description="Secreted protein" evidence="1">
    <location>
        <begin position="22"/>
        <end position="86"/>
    </location>
</feature>
<comment type="caution">
    <text evidence="2">The sequence shown here is derived from an EMBL/GenBank/DDBJ whole genome shotgun (WGS) entry which is preliminary data.</text>
</comment>
<reference evidence="2 3" key="1">
    <citation type="journal article" date="2018" name="Sci. Rep.">
        <title>Genomic signatures of local adaptation to the degree of environmental predictability in rotifers.</title>
        <authorList>
            <person name="Franch-Gras L."/>
            <person name="Hahn C."/>
            <person name="Garcia-Roger E.M."/>
            <person name="Carmona M.J."/>
            <person name="Serra M."/>
            <person name="Gomez A."/>
        </authorList>
    </citation>
    <scope>NUCLEOTIDE SEQUENCE [LARGE SCALE GENOMIC DNA]</scope>
    <source>
        <strain evidence="2">HYR1</strain>
    </source>
</reference>
<organism evidence="2 3">
    <name type="scientific">Brachionus plicatilis</name>
    <name type="common">Marine rotifer</name>
    <name type="synonym">Brachionus muelleri</name>
    <dbReference type="NCBI Taxonomy" id="10195"/>
    <lineage>
        <taxon>Eukaryota</taxon>
        <taxon>Metazoa</taxon>
        <taxon>Spiralia</taxon>
        <taxon>Gnathifera</taxon>
        <taxon>Rotifera</taxon>
        <taxon>Eurotatoria</taxon>
        <taxon>Monogononta</taxon>
        <taxon>Pseudotrocha</taxon>
        <taxon>Ploima</taxon>
        <taxon>Brachionidae</taxon>
        <taxon>Brachionus</taxon>
    </lineage>
</organism>
<accession>A0A3M7PSU1</accession>
<protein>
    <recommendedName>
        <fullName evidence="4">Secreted protein</fullName>
    </recommendedName>
</protein>
<evidence type="ECO:0000256" key="1">
    <source>
        <dbReference type="SAM" id="SignalP"/>
    </source>
</evidence>
<dbReference type="AlphaFoldDB" id="A0A3M7PSU1"/>
<proteinExistence type="predicted"/>
<feature type="signal peptide" evidence="1">
    <location>
        <begin position="1"/>
        <end position="21"/>
    </location>
</feature>
<gene>
    <name evidence="2" type="ORF">BpHYR1_028919</name>
</gene>
<evidence type="ECO:0008006" key="4">
    <source>
        <dbReference type="Google" id="ProtNLM"/>
    </source>
</evidence>
<sequence length="86" mass="10347">MISRSFCFSLFCFWFFTKIHNVLNIAESIHSCKTHTIFFFMFRINYVNVTWCNNCHLTKVMFSMEPIKPDVLRRICVGVFRLILKN</sequence>
<dbReference type="Proteomes" id="UP000276133">
    <property type="component" value="Unassembled WGS sequence"/>
</dbReference>
<keyword evidence="3" id="KW-1185">Reference proteome</keyword>
<evidence type="ECO:0000313" key="3">
    <source>
        <dbReference type="Proteomes" id="UP000276133"/>
    </source>
</evidence>
<name>A0A3M7PSU1_BRAPC</name>
<keyword evidence="1" id="KW-0732">Signal</keyword>
<evidence type="ECO:0000313" key="2">
    <source>
        <dbReference type="EMBL" id="RNA02110.1"/>
    </source>
</evidence>